<dbReference type="SMART" id="SM00354">
    <property type="entry name" value="HTH_LACI"/>
    <property type="match status" value="1"/>
</dbReference>
<feature type="domain" description="HTH lacI-type" evidence="4">
    <location>
        <begin position="2"/>
        <end position="57"/>
    </location>
</feature>
<gene>
    <name evidence="5" type="ORF">E1298_46625</name>
</gene>
<evidence type="ECO:0000256" key="2">
    <source>
        <dbReference type="ARBA" id="ARBA00023125"/>
    </source>
</evidence>
<comment type="caution">
    <text evidence="5">The sequence shown here is derived from an EMBL/GenBank/DDBJ whole genome shotgun (WGS) entry which is preliminary data.</text>
</comment>
<keyword evidence="2 5" id="KW-0238">DNA-binding</keyword>
<evidence type="ECO:0000313" key="5">
    <source>
        <dbReference type="EMBL" id="TDD59432.1"/>
    </source>
</evidence>
<name>A0A4R4ZR32_9ACTN</name>
<dbReference type="SUPFAM" id="SSF53822">
    <property type="entry name" value="Periplasmic binding protein-like I"/>
    <property type="match status" value="1"/>
</dbReference>
<evidence type="ECO:0000259" key="4">
    <source>
        <dbReference type="PROSITE" id="PS50932"/>
    </source>
</evidence>
<keyword evidence="1" id="KW-0805">Transcription regulation</keyword>
<dbReference type="Pfam" id="PF13377">
    <property type="entry name" value="Peripla_BP_3"/>
    <property type="match status" value="1"/>
</dbReference>
<dbReference type="RefSeq" id="WP_131903761.1">
    <property type="nucleotide sequence ID" value="NZ_SMKU01000661.1"/>
</dbReference>
<dbReference type="AlphaFoldDB" id="A0A4R4ZR32"/>
<dbReference type="Proteomes" id="UP000294513">
    <property type="component" value="Unassembled WGS sequence"/>
</dbReference>
<dbReference type="InterPro" id="IPR010982">
    <property type="entry name" value="Lambda_DNA-bd_dom_sf"/>
</dbReference>
<dbReference type="PANTHER" id="PTHR30146">
    <property type="entry name" value="LACI-RELATED TRANSCRIPTIONAL REPRESSOR"/>
    <property type="match status" value="1"/>
</dbReference>
<dbReference type="PROSITE" id="PS50932">
    <property type="entry name" value="HTH_LACI_2"/>
    <property type="match status" value="1"/>
</dbReference>
<dbReference type="GO" id="GO:0003700">
    <property type="term" value="F:DNA-binding transcription factor activity"/>
    <property type="evidence" value="ECO:0007669"/>
    <property type="project" value="TreeGrafter"/>
</dbReference>
<dbReference type="Gene3D" id="3.40.50.2300">
    <property type="match status" value="2"/>
</dbReference>
<dbReference type="Gene3D" id="1.10.260.40">
    <property type="entry name" value="lambda repressor-like DNA-binding domains"/>
    <property type="match status" value="1"/>
</dbReference>
<keyword evidence="3" id="KW-0804">Transcription</keyword>
<dbReference type="OrthoDB" id="59108at2"/>
<dbReference type="InterPro" id="IPR046335">
    <property type="entry name" value="LacI/GalR-like_sensor"/>
</dbReference>
<evidence type="ECO:0000256" key="3">
    <source>
        <dbReference type="ARBA" id="ARBA00023163"/>
    </source>
</evidence>
<dbReference type="PANTHER" id="PTHR30146:SF138">
    <property type="entry name" value="TRANSCRIPTIONAL REGULATORY PROTEIN"/>
    <property type="match status" value="1"/>
</dbReference>
<evidence type="ECO:0000313" key="6">
    <source>
        <dbReference type="Proteomes" id="UP000294513"/>
    </source>
</evidence>
<dbReference type="EMBL" id="SMKU01000661">
    <property type="protein sequence ID" value="TDD59432.1"/>
    <property type="molecule type" value="Genomic_DNA"/>
</dbReference>
<protein>
    <submittedName>
        <fullName evidence="5">LacI family DNA-binding transcriptional regulator</fullName>
    </submittedName>
</protein>
<evidence type="ECO:0000256" key="1">
    <source>
        <dbReference type="ARBA" id="ARBA00023015"/>
    </source>
</evidence>
<dbReference type="SUPFAM" id="SSF47413">
    <property type="entry name" value="lambda repressor-like DNA-binding domains"/>
    <property type="match status" value="1"/>
</dbReference>
<dbReference type="GO" id="GO:0000976">
    <property type="term" value="F:transcription cis-regulatory region binding"/>
    <property type="evidence" value="ECO:0007669"/>
    <property type="project" value="TreeGrafter"/>
</dbReference>
<dbReference type="Pfam" id="PF00356">
    <property type="entry name" value="LacI"/>
    <property type="match status" value="1"/>
</dbReference>
<reference evidence="5 6" key="1">
    <citation type="submission" date="2019-03" db="EMBL/GenBank/DDBJ databases">
        <title>Draft genome sequences of novel Actinobacteria.</title>
        <authorList>
            <person name="Sahin N."/>
            <person name="Ay H."/>
            <person name="Saygin H."/>
        </authorList>
    </citation>
    <scope>NUCLEOTIDE SEQUENCE [LARGE SCALE GENOMIC DNA]</scope>
    <source>
        <strain evidence="5 6">H3C3</strain>
    </source>
</reference>
<dbReference type="InterPro" id="IPR000843">
    <property type="entry name" value="HTH_LacI"/>
</dbReference>
<proteinExistence type="predicted"/>
<dbReference type="CDD" id="cd06279">
    <property type="entry name" value="PBP1_LacI-like"/>
    <property type="match status" value="1"/>
</dbReference>
<sequence>MATLRDVAAAVGVSHTTVSNAYHRPDRLSAALRERILEAARELGYPGPDPLAAGLATRHAGAFGVLFTEALSYAFTDPAAVMFLQGVAGTSELADVGLTLIPAPPESPSSGTWASDAVHRAVVDGFLAYSLPDEHPGLVAARARGLPMVVVDEPEPRPGDAEPFVCVDDRDGARQAAAHVAVLGHRRVAVLADRLAGDARSGPAGGARVRGATYAVARHRIAGYFDALPAGERPPVVECGGNTAELGRAAARGLLEGPAERRPTAILAMTDRLAEGVLAAARDLGVAVPGALSVVGFDDLPSAASAAPPLTTVRQPLVRKGEVAARLLLDLIAAPAARREHVRLPAELIVRSTTAPPPPLSLIHISQPTRHRT</sequence>
<dbReference type="InterPro" id="IPR028082">
    <property type="entry name" value="Peripla_BP_I"/>
</dbReference>
<keyword evidence="6" id="KW-1185">Reference proteome</keyword>
<feature type="non-terminal residue" evidence="5">
    <location>
        <position position="373"/>
    </location>
</feature>
<accession>A0A4R4ZR32</accession>
<dbReference type="CDD" id="cd01392">
    <property type="entry name" value="HTH_LacI"/>
    <property type="match status" value="1"/>
</dbReference>
<organism evidence="5 6">
    <name type="scientific">Actinomadura rubrisoli</name>
    <dbReference type="NCBI Taxonomy" id="2530368"/>
    <lineage>
        <taxon>Bacteria</taxon>
        <taxon>Bacillati</taxon>
        <taxon>Actinomycetota</taxon>
        <taxon>Actinomycetes</taxon>
        <taxon>Streptosporangiales</taxon>
        <taxon>Thermomonosporaceae</taxon>
        <taxon>Actinomadura</taxon>
    </lineage>
</organism>